<organism evidence="2">
    <name type="scientific">Sesamum angustifolium</name>
    <dbReference type="NCBI Taxonomy" id="2727405"/>
    <lineage>
        <taxon>Eukaryota</taxon>
        <taxon>Viridiplantae</taxon>
        <taxon>Streptophyta</taxon>
        <taxon>Embryophyta</taxon>
        <taxon>Tracheophyta</taxon>
        <taxon>Spermatophyta</taxon>
        <taxon>Magnoliopsida</taxon>
        <taxon>eudicotyledons</taxon>
        <taxon>Gunneridae</taxon>
        <taxon>Pentapetalae</taxon>
        <taxon>asterids</taxon>
        <taxon>lamiids</taxon>
        <taxon>Lamiales</taxon>
        <taxon>Pedaliaceae</taxon>
        <taxon>Sesamum</taxon>
    </lineage>
</organism>
<gene>
    <name evidence="2" type="ORF">Sangu_1715100</name>
</gene>
<reference evidence="2" key="1">
    <citation type="submission" date="2020-06" db="EMBL/GenBank/DDBJ databases">
        <authorList>
            <person name="Li T."/>
            <person name="Hu X."/>
            <person name="Zhang T."/>
            <person name="Song X."/>
            <person name="Zhang H."/>
            <person name="Dai N."/>
            <person name="Sheng W."/>
            <person name="Hou X."/>
            <person name="Wei L."/>
        </authorList>
    </citation>
    <scope>NUCLEOTIDE SEQUENCE</scope>
    <source>
        <strain evidence="2">G01</strain>
        <tissue evidence="2">Leaf</tissue>
    </source>
</reference>
<reference evidence="2" key="2">
    <citation type="journal article" date="2024" name="Plant">
        <title>Genomic evolution and insights into agronomic trait innovations of Sesamum species.</title>
        <authorList>
            <person name="Miao H."/>
            <person name="Wang L."/>
            <person name="Qu L."/>
            <person name="Liu H."/>
            <person name="Sun Y."/>
            <person name="Le M."/>
            <person name="Wang Q."/>
            <person name="Wei S."/>
            <person name="Zheng Y."/>
            <person name="Lin W."/>
            <person name="Duan Y."/>
            <person name="Cao H."/>
            <person name="Xiong S."/>
            <person name="Wang X."/>
            <person name="Wei L."/>
            <person name="Li C."/>
            <person name="Ma Q."/>
            <person name="Ju M."/>
            <person name="Zhao R."/>
            <person name="Li G."/>
            <person name="Mu C."/>
            <person name="Tian Q."/>
            <person name="Mei H."/>
            <person name="Zhang T."/>
            <person name="Gao T."/>
            <person name="Zhang H."/>
        </authorList>
    </citation>
    <scope>NUCLEOTIDE SEQUENCE</scope>
    <source>
        <strain evidence="2">G01</strain>
    </source>
</reference>
<proteinExistence type="predicted"/>
<name>A0AAW2MKX9_9LAMI</name>
<evidence type="ECO:0000256" key="1">
    <source>
        <dbReference type="SAM" id="MobiDB-lite"/>
    </source>
</evidence>
<evidence type="ECO:0000313" key="2">
    <source>
        <dbReference type="EMBL" id="KAL0331696.1"/>
    </source>
</evidence>
<feature type="compositionally biased region" description="Basic and acidic residues" evidence="1">
    <location>
        <begin position="1"/>
        <end position="14"/>
    </location>
</feature>
<comment type="caution">
    <text evidence="2">The sequence shown here is derived from an EMBL/GenBank/DDBJ whole genome shotgun (WGS) entry which is preliminary data.</text>
</comment>
<sequence>MGNKGRGEVYDGGREGSAGSKGGNEERRMRCKGAVGTAEERRTTIDPVTQSQST</sequence>
<dbReference type="EMBL" id="JACGWK010000010">
    <property type="protein sequence ID" value="KAL0331696.1"/>
    <property type="molecule type" value="Genomic_DNA"/>
</dbReference>
<dbReference type="AlphaFoldDB" id="A0AAW2MKX9"/>
<feature type="region of interest" description="Disordered" evidence="1">
    <location>
        <begin position="1"/>
        <end position="54"/>
    </location>
</feature>
<protein>
    <submittedName>
        <fullName evidence="2">Uncharacterized protein</fullName>
    </submittedName>
</protein>
<accession>A0AAW2MKX9</accession>